<evidence type="ECO:0000256" key="10">
    <source>
        <dbReference type="RuleBase" id="RU003756"/>
    </source>
</evidence>
<dbReference type="InterPro" id="IPR007861">
    <property type="entry name" value="DNA_mismatch_repair_MutS_clamp"/>
</dbReference>
<dbReference type="FunFam" id="3.40.1170.10:FF:000001">
    <property type="entry name" value="DNA mismatch repair protein MutS"/>
    <property type="match status" value="1"/>
</dbReference>
<dbReference type="InterPro" id="IPR007696">
    <property type="entry name" value="DNA_mismatch_repair_MutS_core"/>
</dbReference>
<name>A0A239PKA8_9PROT</name>
<dbReference type="GO" id="GO:0006298">
    <property type="term" value="P:mismatch repair"/>
    <property type="evidence" value="ECO:0007669"/>
    <property type="project" value="UniProtKB-UniRule"/>
</dbReference>
<sequence>MDASAPDTPNAAAATPMMAQYLAIKRQAGDALLFYRMGDFYELFFDDAAKAAAALDIALTRRGKHAGEDIPMCGVPVHAYESYLARLIRKGFKVAICEQTEDPAEAKKRGAKAVVRREIVRLVTPGTLTEDSLLDAARSNHLGALAVLRGGAEAALAWTDVSTGELYVRATSLEEARLHAAALSLAELIVPDNNADTDEWRALAAELGDGVALARQPAQLFDSRAGERRLCALFKVASLEAFGAFGRAEIAALGALVAYVELTQVGRMPALRPPRRAERAAVMTIDQATRASLELLENQAGTREGSLLHAVDRTVTGPGARLLAQRLSAPLTDPAAIDRRLDAVAALAADDRRREDLRETLRRMPDLARALSRLSLGRGSPRDLAAIRDGLAAAAALARLLDETDRAAGGLPEALKEAAGALDARGKGGFSALARLLEEALVGEPPALAREGGFIAPGFDPGLDSARVLRDESRRVIAGLEAKYRTETEIKSLKIRHNNVLGYFVETPPGQADRLMRAPFDATFIHRQTLASAARFTTAELADLDARIARARDEALARELELFDRLAGEVLAAADAIGAAADAAAALDVAASFATLAREENYVRPRIDSSLAFEIRGGRHPAVEQALRRRGEPAFAANDCALHEEGDGEKAGALLWLVTGPNMAGKSTFLRQNALIAILAQAGGYAPADAVHIGVADRVFSRVGASDDLARGRSTFMVEMVETAAILNQASARSLVILDEIGRGTSTFDGMAIAWAAIEHLHDKNRCRGLFATHYHELTALSESLPRLVNVSMRVREWKGEVVFLHEVAKGPADRSYGVAVARLAGLPPAVVKRAEDVLRLLESRRQAGGLDALPLFAAARAPDPPAKPDGDGRAAALLDALAALDPDDLTPRQALESLYRLKSMAEDV</sequence>
<dbReference type="SUPFAM" id="SSF52540">
    <property type="entry name" value="P-loop containing nucleoside triphosphate hydrolases"/>
    <property type="match status" value="1"/>
</dbReference>
<dbReference type="InterPro" id="IPR017261">
    <property type="entry name" value="DNA_mismatch_repair_MutS/MSH"/>
</dbReference>
<evidence type="ECO:0000313" key="13">
    <source>
        <dbReference type="Proteomes" id="UP000198346"/>
    </source>
</evidence>
<dbReference type="InterPro" id="IPR016151">
    <property type="entry name" value="DNA_mismatch_repair_MutS_N"/>
</dbReference>
<keyword evidence="13" id="KW-1185">Reference proteome</keyword>
<dbReference type="InterPro" id="IPR036678">
    <property type="entry name" value="MutS_con_dom_sf"/>
</dbReference>
<dbReference type="Pfam" id="PF05190">
    <property type="entry name" value="MutS_IV"/>
    <property type="match status" value="1"/>
</dbReference>
<evidence type="ECO:0000256" key="4">
    <source>
        <dbReference type="ARBA" id="ARBA00022763"/>
    </source>
</evidence>
<evidence type="ECO:0000259" key="11">
    <source>
        <dbReference type="PROSITE" id="PS00486"/>
    </source>
</evidence>
<dbReference type="InterPro" id="IPR045076">
    <property type="entry name" value="MutS"/>
</dbReference>
<feature type="binding site" evidence="9">
    <location>
        <begin position="660"/>
        <end position="667"/>
    </location>
    <ligand>
        <name>ATP</name>
        <dbReference type="ChEBI" id="CHEBI:30616"/>
    </ligand>
</feature>
<dbReference type="InterPro" id="IPR000432">
    <property type="entry name" value="DNA_mismatch_repair_MutS_C"/>
</dbReference>
<dbReference type="GO" id="GO:0030983">
    <property type="term" value="F:mismatched DNA binding"/>
    <property type="evidence" value="ECO:0007669"/>
    <property type="project" value="InterPro"/>
</dbReference>
<dbReference type="InterPro" id="IPR027417">
    <property type="entry name" value="P-loop_NTPase"/>
</dbReference>
<comment type="similarity">
    <text evidence="1 9 10">Belongs to the DNA mismatch repair MutS family.</text>
</comment>
<evidence type="ECO:0000313" key="12">
    <source>
        <dbReference type="EMBL" id="SNT68251.1"/>
    </source>
</evidence>
<evidence type="ECO:0000256" key="2">
    <source>
        <dbReference type="ARBA" id="ARBA00021982"/>
    </source>
</evidence>
<dbReference type="SMART" id="SM00533">
    <property type="entry name" value="MUTSd"/>
    <property type="match status" value="1"/>
</dbReference>
<keyword evidence="5 9" id="KW-0067">ATP-binding</keyword>
<dbReference type="Pfam" id="PF05192">
    <property type="entry name" value="MutS_III"/>
    <property type="match status" value="1"/>
</dbReference>
<evidence type="ECO:0000256" key="8">
    <source>
        <dbReference type="ARBA" id="ARBA00024647"/>
    </source>
</evidence>
<dbReference type="InterPro" id="IPR005748">
    <property type="entry name" value="DNA_mismatch_repair_MutS"/>
</dbReference>
<organism evidence="12 13">
    <name type="scientific">Amphiplicatus metriothermophilus</name>
    <dbReference type="NCBI Taxonomy" id="1519374"/>
    <lineage>
        <taxon>Bacteria</taxon>
        <taxon>Pseudomonadati</taxon>
        <taxon>Pseudomonadota</taxon>
        <taxon>Alphaproteobacteria</taxon>
        <taxon>Parvularculales</taxon>
        <taxon>Parvularculaceae</taxon>
        <taxon>Amphiplicatus</taxon>
    </lineage>
</organism>
<dbReference type="SUPFAM" id="SSF48334">
    <property type="entry name" value="DNA repair protein MutS, domain III"/>
    <property type="match status" value="1"/>
</dbReference>
<dbReference type="GO" id="GO:0140664">
    <property type="term" value="F:ATP-dependent DNA damage sensor activity"/>
    <property type="evidence" value="ECO:0007669"/>
    <property type="project" value="InterPro"/>
</dbReference>
<dbReference type="Proteomes" id="UP000198346">
    <property type="component" value="Unassembled WGS sequence"/>
</dbReference>
<dbReference type="PANTHER" id="PTHR11361:SF34">
    <property type="entry name" value="DNA MISMATCH REPAIR PROTEIN MSH1, MITOCHONDRIAL"/>
    <property type="match status" value="1"/>
</dbReference>
<dbReference type="InterPro" id="IPR007860">
    <property type="entry name" value="DNA_mmatch_repair_MutS_con_dom"/>
</dbReference>
<dbReference type="Gene3D" id="6.10.140.430">
    <property type="match status" value="1"/>
</dbReference>
<dbReference type="GO" id="GO:0003684">
    <property type="term" value="F:damaged DNA binding"/>
    <property type="evidence" value="ECO:0007669"/>
    <property type="project" value="UniProtKB-UniRule"/>
</dbReference>
<dbReference type="SUPFAM" id="SSF55271">
    <property type="entry name" value="DNA repair protein MutS, domain I"/>
    <property type="match status" value="1"/>
</dbReference>
<dbReference type="Gene3D" id="3.30.420.110">
    <property type="entry name" value="MutS, connector domain"/>
    <property type="match status" value="1"/>
</dbReference>
<evidence type="ECO:0000256" key="7">
    <source>
        <dbReference type="ARBA" id="ARBA00023204"/>
    </source>
</evidence>
<dbReference type="Pfam" id="PF00488">
    <property type="entry name" value="MutS_V"/>
    <property type="match status" value="1"/>
</dbReference>
<evidence type="ECO:0000256" key="5">
    <source>
        <dbReference type="ARBA" id="ARBA00022840"/>
    </source>
</evidence>
<dbReference type="Pfam" id="PF05188">
    <property type="entry name" value="MutS_II"/>
    <property type="match status" value="1"/>
</dbReference>
<dbReference type="NCBIfam" id="NF003810">
    <property type="entry name" value="PRK05399.1"/>
    <property type="match status" value="1"/>
</dbReference>
<keyword evidence="6 9" id="KW-0238">DNA-binding</keyword>
<dbReference type="Pfam" id="PF01624">
    <property type="entry name" value="MutS_I"/>
    <property type="match status" value="1"/>
</dbReference>
<dbReference type="OrthoDB" id="9802448at2"/>
<dbReference type="InterPro" id="IPR007695">
    <property type="entry name" value="DNA_mismatch_repair_MutS-lik_N"/>
</dbReference>
<dbReference type="AlphaFoldDB" id="A0A239PKA8"/>
<dbReference type="InterPro" id="IPR036187">
    <property type="entry name" value="DNA_mismatch_repair_MutS_sf"/>
</dbReference>
<dbReference type="EMBL" id="FZQA01000001">
    <property type="protein sequence ID" value="SNT68251.1"/>
    <property type="molecule type" value="Genomic_DNA"/>
</dbReference>
<dbReference type="Gene3D" id="3.40.50.300">
    <property type="entry name" value="P-loop containing nucleotide triphosphate hydrolases"/>
    <property type="match status" value="1"/>
</dbReference>
<dbReference type="GO" id="GO:0005829">
    <property type="term" value="C:cytosol"/>
    <property type="evidence" value="ECO:0007669"/>
    <property type="project" value="TreeGrafter"/>
</dbReference>
<proteinExistence type="inferred from homology"/>
<accession>A0A239PKA8</accession>
<feature type="domain" description="DNA mismatch repair proteins mutS family" evidence="11">
    <location>
        <begin position="734"/>
        <end position="750"/>
    </location>
</feature>
<dbReference type="Gene3D" id="1.10.1420.10">
    <property type="match status" value="2"/>
</dbReference>
<dbReference type="SUPFAM" id="SSF53150">
    <property type="entry name" value="DNA repair protein MutS, domain II"/>
    <property type="match status" value="1"/>
</dbReference>
<evidence type="ECO:0000256" key="9">
    <source>
        <dbReference type="HAMAP-Rule" id="MF_00096"/>
    </source>
</evidence>
<dbReference type="PIRSF" id="PIRSF037677">
    <property type="entry name" value="DNA_mis_repair_Msh6"/>
    <property type="match status" value="1"/>
</dbReference>
<keyword evidence="4 9" id="KW-0227">DNA damage</keyword>
<dbReference type="RefSeq" id="WP_089411467.1">
    <property type="nucleotide sequence ID" value="NZ_FZQA01000001.1"/>
</dbReference>
<protein>
    <recommendedName>
        <fullName evidence="2 9">DNA mismatch repair protein MutS</fullName>
    </recommendedName>
</protein>
<gene>
    <name evidence="9" type="primary">mutS</name>
    <name evidence="12" type="ORF">SAMN06297382_0752</name>
</gene>
<keyword evidence="3 9" id="KW-0547">Nucleotide-binding</keyword>
<dbReference type="PANTHER" id="PTHR11361">
    <property type="entry name" value="DNA MISMATCH REPAIR PROTEIN MUTS FAMILY MEMBER"/>
    <property type="match status" value="1"/>
</dbReference>
<comment type="function">
    <text evidence="8 9">This protein is involved in the repair of mismatches in DNA. It is possible that it carries out the mismatch recognition step. This protein has a weak ATPase activity.</text>
</comment>
<dbReference type="NCBIfam" id="TIGR01070">
    <property type="entry name" value="mutS1"/>
    <property type="match status" value="1"/>
</dbReference>
<evidence type="ECO:0000256" key="1">
    <source>
        <dbReference type="ARBA" id="ARBA00006271"/>
    </source>
</evidence>
<reference evidence="12 13" key="1">
    <citation type="submission" date="2017-07" db="EMBL/GenBank/DDBJ databases">
        <authorList>
            <person name="Sun Z.S."/>
            <person name="Albrecht U."/>
            <person name="Echele G."/>
            <person name="Lee C.C."/>
        </authorList>
    </citation>
    <scope>NUCLEOTIDE SEQUENCE [LARGE SCALE GENOMIC DNA]</scope>
    <source>
        <strain evidence="12 13">CGMCC 1.12710</strain>
    </source>
</reference>
<dbReference type="CDD" id="cd03284">
    <property type="entry name" value="ABC_MutS1"/>
    <property type="match status" value="1"/>
</dbReference>
<dbReference type="SMART" id="SM00534">
    <property type="entry name" value="MUTSac"/>
    <property type="match status" value="1"/>
</dbReference>
<evidence type="ECO:0000256" key="3">
    <source>
        <dbReference type="ARBA" id="ARBA00022741"/>
    </source>
</evidence>
<dbReference type="PROSITE" id="PS00486">
    <property type="entry name" value="DNA_MISMATCH_REPAIR_2"/>
    <property type="match status" value="1"/>
</dbReference>
<dbReference type="Gene3D" id="3.40.1170.10">
    <property type="entry name" value="DNA repair protein MutS, domain I"/>
    <property type="match status" value="1"/>
</dbReference>
<dbReference type="GO" id="GO:0005524">
    <property type="term" value="F:ATP binding"/>
    <property type="evidence" value="ECO:0007669"/>
    <property type="project" value="UniProtKB-UniRule"/>
</dbReference>
<evidence type="ECO:0000256" key="6">
    <source>
        <dbReference type="ARBA" id="ARBA00023125"/>
    </source>
</evidence>
<keyword evidence="7 9" id="KW-0234">DNA repair</keyword>
<dbReference type="HAMAP" id="MF_00096">
    <property type="entry name" value="MutS"/>
    <property type="match status" value="1"/>
</dbReference>